<feature type="transmembrane region" description="Helical" evidence="20">
    <location>
        <begin position="1582"/>
        <end position="1601"/>
    </location>
</feature>
<dbReference type="Gene3D" id="1.20.1110.10">
    <property type="entry name" value="Calcium-transporting ATPase, transmembrane domain"/>
    <property type="match status" value="1"/>
</dbReference>
<evidence type="ECO:0000256" key="14">
    <source>
        <dbReference type="ARBA" id="ARBA00023136"/>
    </source>
</evidence>
<feature type="transmembrane region" description="Helical" evidence="20">
    <location>
        <begin position="1398"/>
        <end position="1418"/>
    </location>
</feature>
<feature type="domain" description="Reverse transcriptase" evidence="21">
    <location>
        <begin position="705"/>
        <end position="944"/>
    </location>
</feature>
<feature type="active site" description="4-aspartylphosphate intermediate" evidence="16">
    <location>
        <position position="278"/>
    </location>
</feature>
<evidence type="ECO:0000256" key="10">
    <source>
        <dbReference type="ARBA" id="ARBA00022842"/>
    </source>
</evidence>
<feature type="binding site" evidence="17">
    <location>
        <position position="279"/>
    </location>
    <ligand>
        <name>ATP</name>
        <dbReference type="ChEBI" id="CHEBI:30616"/>
    </ligand>
</feature>
<evidence type="ECO:0000256" key="9">
    <source>
        <dbReference type="ARBA" id="ARBA00022840"/>
    </source>
</evidence>
<feature type="binding site" evidence="17">
    <location>
        <position position="280"/>
    </location>
    <ligand>
        <name>ATP</name>
        <dbReference type="ChEBI" id="CHEBI:30616"/>
    </ligand>
</feature>
<keyword evidence="23" id="KW-1185">Reference proteome</keyword>
<feature type="region of interest" description="Disordered" evidence="19">
    <location>
        <begin position="313"/>
        <end position="332"/>
    </location>
</feature>
<dbReference type="GO" id="GO:0045332">
    <property type="term" value="P:phospholipid translocation"/>
    <property type="evidence" value="ECO:0007669"/>
    <property type="project" value="TreeGrafter"/>
</dbReference>
<evidence type="ECO:0000256" key="5">
    <source>
        <dbReference type="ARBA" id="ARBA00022448"/>
    </source>
</evidence>
<dbReference type="FunFam" id="3.40.1110.10:FF:000109">
    <property type="entry name" value="Phospholipid-transporting ATPase"/>
    <property type="match status" value="1"/>
</dbReference>
<dbReference type="Gene3D" id="3.40.50.1000">
    <property type="entry name" value="HAD superfamily/HAD-like"/>
    <property type="match status" value="2"/>
</dbReference>
<dbReference type="SUPFAM" id="SSF56784">
    <property type="entry name" value="HAD-like"/>
    <property type="match status" value="1"/>
</dbReference>
<dbReference type="InterPro" id="IPR006539">
    <property type="entry name" value="P-type_ATPase_IV"/>
</dbReference>
<evidence type="ECO:0000256" key="12">
    <source>
        <dbReference type="ARBA" id="ARBA00022989"/>
    </source>
</evidence>
<comment type="cofactor">
    <cofactor evidence="1 18">
        <name>Mg(2+)</name>
        <dbReference type="ChEBI" id="CHEBI:18420"/>
    </cofactor>
</comment>
<dbReference type="EMBL" id="JAUNZN010000001">
    <property type="protein sequence ID" value="KAK4831705.1"/>
    <property type="molecule type" value="Genomic_DNA"/>
</dbReference>
<dbReference type="Gene3D" id="3.40.1110.10">
    <property type="entry name" value="Calcium-transporting ATPase, cytoplasmic domain N"/>
    <property type="match status" value="2"/>
</dbReference>
<comment type="caution">
    <text evidence="22">The sequence shown here is derived from an EMBL/GenBank/DDBJ whole genome shotgun (WGS) entry which is preliminary data.</text>
</comment>
<evidence type="ECO:0000256" key="18">
    <source>
        <dbReference type="PIRSR" id="PIRSR606539-3"/>
    </source>
</evidence>
<sequence length="1832" mass="206093">MYQGLTEVQVDDIYPEEKLAVMQKFTKREKLKDSEFDPLKFTSVIECEKPNNDLSRFRGYIAQLHYMQEHSSVSESLGVSADKKETMSFLQPLPASFSQIFISSMFSKGLVSNSFLKITKIRMTSFDVIASAGHETKALLNNNGPRYKRSKLERQMNADVLWCVLILLIMCLFSAIGHGLWVWQYGEKKKPIFDVPGPDGKYLSPVLASVYLFLTMIIVFQVMIPISLYVSIEIVKICQVYFIHQDKDLYDEETDSQLQCRALNITEDLGQVQFIFSDKTGTLTENKMVFRRCTVSGIEYSHDDNAKRLAMYQEPDSEEDEAAPKGGTLSHRDSICSHQSIKVIHRSQSTKTHRRTGSRAEAKRASILSKHTAFSSPMEKDITPDPRLLEKVNECAKHLEVMRSHEQPLSHLSPELCDIFDFFIALTICNTVVVTAPNQPRQKVRDRCELKSPVKTIEDFIRRFTPSRLTSGSNSSSSSSLATSKSMHRFGLSVLSSTSADSTLLKLEEKLAYSAQINNNGYSSQQGRTAVGSGPEEGELRYEAESPDEAALVYAARAYNCSLVGRLSDQVSVELPHLGTLSFEVLHTLGFDSVRKRMSVVVRHPLTDEINVYTKGADSVIMDLLLPCSSVFNSRANCSLGTQPPELEDRDGDQNGAPIIQGEMVSDLLHHLDTHKSMGPDEIHPRVLKELADVLTKPLSIIYQQSWLTGEVPADWRLANVTPIYKKGQKEDPGNYRPVSLTSVPGKLTEQINLSAITQRVEDNRGIKPSQHGFRKGRSCLTNLVSFYDKVTRLMDKGGAVDVVYLDFSKPFDTNLLDGRAQRVVVNGVKSSWRPVTSGVPQGSVLGPVLFNIFINDLDEGVECTLSKFADDTKLGRSVDLEGRKALQRDLDRLDAWAGANCMRFNKAKCRVLHLGHNSPMQRYRLGEEWLESCQAEKDLGVLVDSWLNMSQQCAQVAKIVNSILACIKNSVASRTREVIVPLYSALVRLHLEYCVQFWAPHYKRDMEVLERVQRRATKLVKGLEQKSDEEQLRELGLFSLEKRRLRGDLMALYNYLKGGCREVGVGLFSQEQLGMYTPIFTDLREDRTVFKDDPRGKHQKKIQSKTQNYLNLYAVDGLRTLCIAKRVLSKEEYACWLKSHLEAESSIENREELLFQSALRVEKNLHLLGATGIEDRLQDGVPETIANLRKAGLQIWVLTGDKQETAVNIAYACKLLDHDEEIITLNAESPETCAVLLEQCLQCVESKFSHNTIDEATGNMTVGFTPLYPPSSPVLSSLGLVIDGRTLAYALEPTLEDKFLALAKRCRSVLCCRSTPLQKSMVVKLVRDKLKAMTLAIGDGANDVSMIQVADVGVGISGQEGMQAVMASDFAIPRFRYLEKLLLVHGHWCYSRLANMVLYFFYKNAMFVALLFWYQFYCGFSGSSMVDQWYLIFFNLLFSSLPQLITGVLDKDVPAELLIAVPQLYKSGQNMEEYQPHMFWMNMIDAMYQSLVCFFIPYFTYYDSEVDIFSWGTPITTIALFTIILHLAIETKTWTFLHWSSCIFSILLFFFVALIYNASCPVCHPPSNPYWTMERLMGDPMFYFTCIISPVVALLPRFLYRTLQGTLFPTQLQLGRQLSKLSPEIRTQLLTKLNVKETIRQTQPFADSFSPSLGSNASDCYKAYNQSTPLPTSPQTRESLFQEHTKAEHTTDQTVATSPQGAVLYGENKLPSSASSLERSMGFHEVRHSTSEMESLPVGATFPWSSAVDQADFSLLKWITSTPLFSRIGTVLQVSSSSLQNETQDSTCVLGSSLPVDFKGLKEQSSNNLQDKMKGTPADHCKSNNSETTFL</sequence>
<dbReference type="GO" id="GO:0005524">
    <property type="term" value="F:ATP binding"/>
    <property type="evidence" value="ECO:0007669"/>
    <property type="project" value="UniProtKB-KW"/>
</dbReference>
<dbReference type="PROSITE" id="PS50878">
    <property type="entry name" value="RT_POL"/>
    <property type="match status" value="1"/>
</dbReference>
<feature type="binding site" evidence="18">
    <location>
        <position position="278"/>
    </location>
    <ligand>
        <name>Mg(2+)</name>
        <dbReference type="ChEBI" id="CHEBI:18420"/>
    </ligand>
</feature>
<evidence type="ECO:0000313" key="22">
    <source>
        <dbReference type="EMBL" id="KAK4831705.1"/>
    </source>
</evidence>
<feature type="binding site" evidence="17">
    <location>
        <position position="1202"/>
    </location>
    <ligand>
        <name>ATP</name>
        <dbReference type="ChEBI" id="CHEBI:30616"/>
    </ligand>
</feature>
<feature type="binding site" evidence="18">
    <location>
        <position position="280"/>
    </location>
    <ligand>
        <name>Mg(2+)</name>
        <dbReference type="ChEBI" id="CHEBI:18420"/>
    </ligand>
</feature>
<dbReference type="PANTHER" id="PTHR24092">
    <property type="entry name" value="PROBABLE PHOSPHOLIPID-TRANSPORTING ATPASE"/>
    <property type="match status" value="1"/>
</dbReference>
<feature type="transmembrane region" description="Helical" evidence="20">
    <location>
        <begin position="160"/>
        <end position="182"/>
    </location>
</feature>
<comment type="catalytic activity">
    <reaction evidence="15">
        <text>ATP + H2O + phospholipidSide 1 = ADP + phosphate + phospholipidSide 2.</text>
        <dbReference type="EC" id="7.6.2.1"/>
    </reaction>
</comment>
<dbReference type="NCBIfam" id="TIGR01652">
    <property type="entry name" value="ATPase-Plipid"/>
    <property type="match status" value="1"/>
</dbReference>
<dbReference type="CDD" id="cd01650">
    <property type="entry name" value="RT_nLTR_like"/>
    <property type="match status" value="1"/>
</dbReference>
<feature type="transmembrane region" description="Helical" evidence="20">
    <location>
        <begin position="1480"/>
        <end position="1503"/>
    </location>
</feature>
<keyword evidence="13" id="KW-0445">Lipid transport</keyword>
<feature type="binding site" evidence="17">
    <location>
        <position position="1314"/>
    </location>
    <ligand>
        <name>ATP</name>
        <dbReference type="ChEBI" id="CHEBI:30616"/>
    </ligand>
</feature>
<evidence type="ECO:0000256" key="11">
    <source>
        <dbReference type="ARBA" id="ARBA00022967"/>
    </source>
</evidence>
<feature type="binding site" evidence="17">
    <location>
        <position position="1201"/>
    </location>
    <ligand>
        <name>ATP</name>
        <dbReference type="ChEBI" id="CHEBI:30616"/>
    </ligand>
</feature>
<feature type="binding site" evidence="17">
    <location>
        <position position="278"/>
    </location>
    <ligand>
        <name>ATP</name>
        <dbReference type="ChEBI" id="CHEBI:30616"/>
    </ligand>
</feature>
<keyword evidence="8 17" id="KW-0547">Nucleotide-binding</keyword>
<evidence type="ECO:0000256" key="8">
    <source>
        <dbReference type="ARBA" id="ARBA00022741"/>
    </source>
</evidence>
<reference evidence="22 23" key="1">
    <citation type="journal article" date="2023" name="J. Hered.">
        <title>Chromosome-level genome of the wood stork (Mycteria americana) provides insight into avian chromosome evolution.</title>
        <authorList>
            <person name="Flamio R. Jr."/>
            <person name="Ramstad K.M."/>
        </authorList>
    </citation>
    <scope>NUCLEOTIDE SEQUENCE [LARGE SCALE GENOMIC DNA]</scope>
    <source>
        <strain evidence="22">JAX WOST 10</strain>
    </source>
</reference>
<dbReference type="InterPro" id="IPR000477">
    <property type="entry name" value="RT_dom"/>
</dbReference>
<evidence type="ECO:0000256" key="16">
    <source>
        <dbReference type="PIRSR" id="PIRSR606539-1"/>
    </source>
</evidence>
<dbReference type="GO" id="GO:0005886">
    <property type="term" value="C:plasma membrane"/>
    <property type="evidence" value="ECO:0007669"/>
    <property type="project" value="TreeGrafter"/>
</dbReference>
<accession>A0AAN7NTF2</accession>
<feature type="binding site" evidence="18">
    <location>
        <position position="1344"/>
    </location>
    <ligand>
        <name>Mg(2+)</name>
        <dbReference type="ChEBI" id="CHEBI:18420"/>
    </ligand>
</feature>
<evidence type="ECO:0000256" key="7">
    <source>
        <dbReference type="ARBA" id="ARBA00022723"/>
    </source>
</evidence>
<evidence type="ECO:0000259" key="21">
    <source>
        <dbReference type="PROSITE" id="PS50878"/>
    </source>
</evidence>
<feature type="binding site" evidence="17">
    <location>
        <position position="1200"/>
    </location>
    <ligand>
        <name>ATP</name>
        <dbReference type="ChEBI" id="CHEBI:30616"/>
    </ligand>
</feature>
<evidence type="ECO:0000256" key="2">
    <source>
        <dbReference type="ARBA" id="ARBA00004141"/>
    </source>
</evidence>
<feature type="transmembrane region" description="Helical" evidence="20">
    <location>
        <begin position="1537"/>
        <end position="1557"/>
    </location>
</feature>
<feature type="region of interest" description="Disordered" evidence="19">
    <location>
        <begin position="1807"/>
        <end position="1832"/>
    </location>
</feature>
<dbReference type="GO" id="GO:0016887">
    <property type="term" value="F:ATP hydrolysis activity"/>
    <property type="evidence" value="ECO:0007669"/>
    <property type="project" value="InterPro"/>
</dbReference>
<feature type="compositionally biased region" description="Basic and acidic residues" evidence="19">
    <location>
        <begin position="1812"/>
        <end position="1823"/>
    </location>
</feature>
<feature type="binding site" evidence="17">
    <location>
        <position position="1320"/>
    </location>
    <ligand>
        <name>ATP</name>
        <dbReference type="ChEBI" id="CHEBI:30616"/>
    </ligand>
</feature>
<dbReference type="PROSITE" id="PS00154">
    <property type="entry name" value="ATPASE_E1_E2"/>
    <property type="match status" value="1"/>
</dbReference>
<dbReference type="NCBIfam" id="TIGR01494">
    <property type="entry name" value="ATPase_P-type"/>
    <property type="match status" value="1"/>
</dbReference>
<feature type="transmembrane region" description="Helical" evidence="20">
    <location>
        <begin position="1509"/>
        <end position="1530"/>
    </location>
</feature>
<proteinExistence type="inferred from homology"/>
<dbReference type="InterPro" id="IPR036412">
    <property type="entry name" value="HAD-like_sf"/>
</dbReference>
<evidence type="ECO:0000256" key="6">
    <source>
        <dbReference type="ARBA" id="ARBA00022692"/>
    </source>
</evidence>
<evidence type="ECO:0000256" key="20">
    <source>
        <dbReference type="SAM" id="Phobius"/>
    </source>
</evidence>
<feature type="region of interest" description="Disordered" evidence="19">
    <location>
        <begin position="346"/>
        <end position="365"/>
    </location>
</feature>
<evidence type="ECO:0000256" key="3">
    <source>
        <dbReference type="ARBA" id="ARBA00008109"/>
    </source>
</evidence>
<evidence type="ECO:0000256" key="19">
    <source>
        <dbReference type="SAM" id="MobiDB-lite"/>
    </source>
</evidence>
<dbReference type="Proteomes" id="UP001333110">
    <property type="component" value="Unassembled WGS sequence"/>
</dbReference>
<dbReference type="SUPFAM" id="SSF81665">
    <property type="entry name" value="Calcium ATPase, transmembrane domain M"/>
    <property type="match status" value="1"/>
</dbReference>
<dbReference type="InterPro" id="IPR001757">
    <property type="entry name" value="P_typ_ATPase"/>
</dbReference>
<dbReference type="GO" id="GO:0140326">
    <property type="term" value="F:ATPase-coupled intramembrane lipid transporter activity"/>
    <property type="evidence" value="ECO:0007669"/>
    <property type="project" value="UniProtKB-EC"/>
</dbReference>
<evidence type="ECO:0000256" key="17">
    <source>
        <dbReference type="PIRSR" id="PIRSR606539-2"/>
    </source>
</evidence>
<gene>
    <name evidence="22" type="ORF">QYF61_018757</name>
</gene>
<evidence type="ECO:0000313" key="23">
    <source>
        <dbReference type="Proteomes" id="UP001333110"/>
    </source>
</evidence>
<dbReference type="InterPro" id="IPR043502">
    <property type="entry name" value="DNA/RNA_pol_sf"/>
</dbReference>
<feature type="transmembrane region" description="Helical" evidence="20">
    <location>
        <begin position="202"/>
        <end position="224"/>
    </location>
</feature>
<dbReference type="Pfam" id="PF00078">
    <property type="entry name" value="RVT_1"/>
    <property type="match status" value="1"/>
</dbReference>
<name>A0AAN7NTF2_MYCAM</name>
<keyword evidence="9 17" id="KW-0067">ATP-binding</keyword>
<feature type="binding site" evidence="18">
    <location>
        <position position="1340"/>
    </location>
    <ligand>
        <name>Mg(2+)</name>
        <dbReference type="ChEBI" id="CHEBI:18420"/>
    </ligand>
</feature>
<dbReference type="EC" id="7.6.2.1" evidence="4"/>
<dbReference type="InterPro" id="IPR023298">
    <property type="entry name" value="ATPase_P-typ_TM_dom_sf"/>
</dbReference>
<keyword evidence="14 20" id="KW-0472">Membrane</keyword>
<feature type="binding site" evidence="17">
    <location>
        <position position="1343"/>
    </location>
    <ligand>
        <name>ATP</name>
        <dbReference type="ChEBI" id="CHEBI:30616"/>
    </ligand>
</feature>
<dbReference type="FunFam" id="3.40.50.1000:FF:000110">
    <property type="entry name" value="Phospholipid-transporting ATPase"/>
    <property type="match status" value="1"/>
</dbReference>
<keyword evidence="12 20" id="KW-1133">Transmembrane helix</keyword>
<keyword evidence="7 18" id="KW-0479">Metal-binding</keyword>
<dbReference type="SUPFAM" id="SSF81660">
    <property type="entry name" value="Metal cation-transporting ATPase, ATP-binding domain N"/>
    <property type="match status" value="1"/>
</dbReference>
<feature type="binding site" evidence="17">
    <location>
        <position position="1344"/>
    </location>
    <ligand>
        <name>ATP</name>
        <dbReference type="ChEBI" id="CHEBI:30616"/>
    </ligand>
</feature>
<dbReference type="SUPFAM" id="SSF56672">
    <property type="entry name" value="DNA/RNA polymerases"/>
    <property type="match status" value="1"/>
</dbReference>
<keyword evidence="6 20" id="KW-0812">Transmembrane</keyword>
<evidence type="ECO:0000256" key="15">
    <source>
        <dbReference type="ARBA" id="ARBA00034036"/>
    </source>
</evidence>
<keyword evidence="10 18" id="KW-0460">Magnesium</keyword>
<dbReference type="GO" id="GO:0000287">
    <property type="term" value="F:magnesium ion binding"/>
    <property type="evidence" value="ECO:0007669"/>
    <property type="project" value="InterPro"/>
</dbReference>
<evidence type="ECO:0000256" key="13">
    <source>
        <dbReference type="ARBA" id="ARBA00023055"/>
    </source>
</evidence>
<evidence type="ECO:0000256" key="4">
    <source>
        <dbReference type="ARBA" id="ARBA00012189"/>
    </source>
</evidence>
<dbReference type="PANTHER" id="PTHR24092:SF81">
    <property type="entry name" value="PHOSPHOLIPID-TRANSPORTING ATPASE VA"/>
    <property type="match status" value="1"/>
</dbReference>
<dbReference type="InterPro" id="IPR023214">
    <property type="entry name" value="HAD_sf"/>
</dbReference>
<organism evidence="22 23">
    <name type="scientific">Mycteria americana</name>
    <name type="common">Wood stork</name>
    <dbReference type="NCBI Taxonomy" id="33587"/>
    <lineage>
        <taxon>Eukaryota</taxon>
        <taxon>Metazoa</taxon>
        <taxon>Chordata</taxon>
        <taxon>Craniata</taxon>
        <taxon>Vertebrata</taxon>
        <taxon>Euteleostomi</taxon>
        <taxon>Archelosauria</taxon>
        <taxon>Archosauria</taxon>
        <taxon>Dinosauria</taxon>
        <taxon>Saurischia</taxon>
        <taxon>Theropoda</taxon>
        <taxon>Coelurosauria</taxon>
        <taxon>Aves</taxon>
        <taxon>Neognathae</taxon>
        <taxon>Neoaves</taxon>
        <taxon>Aequornithes</taxon>
        <taxon>Ciconiiformes</taxon>
        <taxon>Ciconiidae</taxon>
        <taxon>Mycteria</taxon>
    </lineage>
</organism>
<comment type="similarity">
    <text evidence="3">Belongs to the cation transport ATPase (P-type) (TC 3.A.3) family. Type IV subfamily.</text>
</comment>
<dbReference type="InterPro" id="IPR032630">
    <property type="entry name" value="P_typ_ATPase_c"/>
</dbReference>
<feature type="binding site" evidence="17">
    <location>
        <position position="1120"/>
    </location>
    <ligand>
        <name>ATP</name>
        <dbReference type="ChEBI" id="CHEBI:30616"/>
    </ligand>
</feature>
<keyword evidence="5" id="KW-0813">Transport</keyword>
<protein>
    <recommendedName>
        <fullName evidence="4">P-type phospholipid transporter</fullName>
        <ecNumber evidence="4">7.6.2.1</ecNumber>
    </recommendedName>
</protein>
<dbReference type="Pfam" id="PF16212">
    <property type="entry name" value="PhoLip_ATPase_C"/>
    <property type="match status" value="1"/>
</dbReference>
<comment type="subcellular location">
    <subcellularLocation>
        <location evidence="2">Membrane</location>
        <topology evidence="2">Multi-pass membrane protein</topology>
    </subcellularLocation>
</comment>
<evidence type="ECO:0000256" key="1">
    <source>
        <dbReference type="ARBA" id="ARBA00001946"/>
    </source>
</evidence>
<keyword evidence="11" id="KW-1278">Translocase</keyword>
<dbReference type="InterPro" id="IPR023299">
    <property type="entry name" value="ATPase_P-typ_cyto_dom_N"/>
</dbReference>
<dbReference type="InterPro" id="IPR018303">
    <property type="entry name" value="ATPase_P-typ_P_site"/>
</dbReference>